<protein>
    <recommendedName>
        <fullName evidence="8">Peptidase C69</fullName>
    </recommendedName>
</protein>
<sequence>MMIDKNQAQEICQKAMSFVKEGQAEVNMVQTVSPLTRIANNTIHQNVETSDISLSLRVDIDGRSGRAATNQFDDDSLKALARKASEAAKAITGQQELPPLMGPQKYRDIQSFDQSTALMEPEQRAEMVLKAVNLAKQEKVELAGLVSNLLYVNALANSNGLFAYHRMSQLTMEITARSGITAGRYAQTVRKAGDLDPEKVASIAIKKCLGGLNARALEPGEYTVILEPEAVTTPLMFLSYLSFGAQSVQENLSCLSGKLGQKLMGDNITISDDAYHPLAVWAEPFDSEGMPKKKVTLIEKGVARGPVYDLKTAAKDNTETTGHGLPQPNTYGPMPRNIILEGGNSTLEDMIKSTQRGVLVTRFWYNRVVDRKIPIITGMTRDGTFLIEDGKISCGVKNMRYNQDLVEFFNNVETLGIPESQENMVVPPLKVNNFHFTGLTEA</sequence>
<evidence type="ECO:0008006" key="8">
    <source>
        <dbReference type="Google" id="ProtNLM"/>
    </source>
</evidence>
<dbReference type="Pfam" id="PF01523">
    <property type="entry name" value="PmbA_TldD_1st"/>
    <property type="match status" value="1"/>
</dbReference>
<name>A0A1F5R373_9BACT</name>
<dbReference type="Proteomes" id="UP000177230">
    <property type="component" value="Unassembled WGS sequence"/>
</dbReference>
<dbReference type="AlphaFoldDB" id="A0A1F5R373"/>
<dbReference type="InterPro" id="IPR045570">
    <property type="entry name" value="Metalloprtase-TldD/E_cen_dom"/>
</dbReference>
<evidence type="ECO:0000259" key="4">
    <source>
        <dbReference type="Pfam" id="PF19289"/>
    </source>
</evidence>
<evidence type="ECO:0000259" key="3">
    <source>
        <dbReference type="Pfam" id="PF01523"/>
    </source>
</evidence>
<dbReference type="InterPro" id="IPR045569">
    <property type="entry name" value="Metalloprtase-TldD/E_C"/>
</dbReference>
<feature type="region of interest" description="Disordered" evidence="2">
    <location>
        <begin position="313"/>
        <end position="336"/>
    </location>
</feature>
<gene>
    <name evidence="6" type="ORF">A2024_01470</name>
</gene>
<dbReference type="PANTHER" id="PTHR43666:SF1">
    <property type="entry name" value="CONSERVED PROTEIN"/>
    <property type="match status" value="1"/>
</dbReference>
<dbReference type="GO" id="GO:0006508">
    <property type="term" value="P:proteolysis"/>
    <property type="evidence" value="ECO:0007669"/>
    <property type="project" value="InterPro"/>
</dbReference>
<accession>A0A1F5R373</accession>
<reference evidence="6 7" key="1">
    <citation type="journal article" date="2016" name="Nat. Commun.">
        <title>Thousands of microbial genomes shed light on interconnected biogeochemical processes in an aquifer system.</title>
        <authorList>
            <person name="Anantharaman K."/>
            <person name="Brown C.T."/>
            <person name="Hug L.A."/>
            <person name="Sharon I."/>
            <person name="Castelle C.J."/>
            <person name="Probst A.J."/>
            <person name="Thomas B.C."/>
            <person name="Singh A."/>
            <person name="Wilkins M.J."/>
            <person name="Karaoz U."/>
            <person name="Brodie E.L."/>
            <person name="Williams K.H."/>
            <person name="Hubbard S.S."/>
            <person name="Banfield J.F."/>
        </authorList>
    </citation>
    <scope>NUCLEOTIDE SEQUENCE [LARGE SCALE GENOMIC DNA]</scope>
</reference>
<dbReference type="InterPro" id="IPR035068">
    <property type="entry name" value="TldD/PmbA_N"/>
</dbReference>
<dbReference type="Gene3D" id="3.30.2290.10">
    <property type="entry name" value="PmbA/TldD superfamily"/>
    <property type="match status" value="1"/>
</dbReference>
<evidence type="ECO:0000256" key="1">
    <source>
        <dbReference type="ARBA" id="ARBA00005836"/>
    </source>
</evidence>
<dbReference type="PANTHER" id="PTHR43666">
    <property type="entry name" value="TLDD PROTEIN"/>
    <property type="match status" value="1"/>
</dbReference>
<evidence type="ECO:0000313" key="6">
    <source>
        <dbReference type="EMBL" id="OGF08917.1"/>
    </source>
</evidence>
<organism evidence="6 7">
    <name type="scientific">Candidatus Edwardsbacteria bacterium GWF2_54_11</name>
    <dbReference type="NCBI Taxonomy" id="1817851"/>
    <lineage>
        <taxon>Bacteria</taxon>
        <taxon>Candidatus Edwardsiibacteriota</taxon>
    </lineage>
</organism>
<proteinExistence type="inferred from homology"/>
<comment type="similarity">
    <text evidence="1">Belongs to the peptidase U62 family.</text>
</comment>
<dbReference type="InterPro" id="IPR002510">
    <property type="entry name" value="Metalloprtase-TldD/E_N"/>
</dbReference>
<dbReference type="GO" id="GO:0008237">
    <property type="term" value="F:metallopeptidase activity"/>
    <property type="evidence" value="ECO:0007669"/>
    <property type="project" value="InterPro"/>
</dbReference>
<dbReference type="Pfam" id="PF19289">
    <property type="entry name" value="PmbA_TldD_3rd"/>
    <property type="match status" value="1"/>
</dbReference>
<evidence type="ECO:0000313" key="7">
    <source>
        <dbReference type="Proteomes" id="UP000177230"/>
    </source>
</evidence>
<evidence type="ECO:0000259" key="5">
    <source>
        <dbReference type="Pfam" id="PF19290"/>
    </source>
</evidence>
<dbReference type="Pfam" id="PF19290">
    <property type="entry name" value="PmbA_TldD_2nd"/>
    <property type="match status" value="1"/>
</dbReference>
<feature type="domain" description="Metalloprotease TldD/E C-terminal" evidence="4">
    <location>
        <begin position="219"/>
        <end position="438"/>
    </location>
</feature>
<feature type="domain" description="Metalloprotease TldD/E central" evidence="5">
    <location>
        <begin position="120"/>
        <end position="207"/>
    </location>
</feature>
<comment type="caution">
    <text evidence="6">The sequence shown here is derived from an EMBL/GenBank/DDBJ whole genome shotgun (WGS) entry which is preliminary data.</text>
</comment>
<feature type="domain" description="Metalloprotease TldD/E N-terminal" evidence="3">
    <location>
        <begin position="24"/>
        <end position="88"/>
    </location>
</feature>
<evidence type="ECO:0000256" key="2">
    <source>
        <dbReference type="SAM" id="MobiDB-lite"/>
    </source>
</evidence>
<dbReference type="SUPFAM" id="SSF111283">
    <property type="entry name" value="Putative modulator of DNA gyrase, PmbA/TldD"/>
    <property type="match status" value="1"/>
</dbReference>
<dbReference type="EMBL" id="MFFM01000046">
    <property type="protein sequence ID" value="OGF08917.1"/>
    <property type="molecule type" value="Genomic_DNA"/>
</dbReference>
<dbReference type="InterPro" id="IPR036059">
    <property type="entry name" value="TldD/PmbA_sf"/>
</dbReference>